<sequence length="543" mass="62049">MILALPNLVGLFFAVAASLIVWWCQSYRGKCVLSSAQCEEFFKYTSGRWLYNEKQQLAVRYVQFNVEALQGIAATVIGAKYCTKILKMHEGSYNKIFLLKFDNNQEIIAKIPTKLIPPFYTTASEVATMDYARTVLNLPVPEVLAYSARANSTPVGSEFILMRRTPGTELGKLWDSMKDEDANQVIDQVLCAESQFTQYQFSQIGSIYYTQDVEPCLRARPLYKNGSGSEPGAEKFRIGPSTEWALWRGSRATLRVDRGPWPDVQSYIQGVVRIHQAWLANCARAYTVSVPPRNLEDLDRKTHHQLLNTLVRLSSKVRILPEFCDHVLWHKDLHAKNIMVTSSSPPSIMLIDWQNVSVGPLFHQATFAIFAQYHGDSRINLFNNAQLPENFQELPWHERIYLGHQRRLALRHLYYSSRTERASLDAQCWSHKVPLRSAIDEASRTWETGPGLFREHISNLAAASGIRDFEVLHGKNQDRLMAYKDRVRRLYRGLEVEGDGWVPNERYHDVYAMNMERMQCWDEAAAGGPYPIVDGAPSWFVGS</sequence>
<dbReference type="InterPro" id="IPR004119">
    <property type="entry name" value="EcKL"/>
</dbReference>
<dbReference type="Gene3D" id="3.90.1200.10">
    <property type="match status" value="1"/>
</dbReference>
<dbReference type="PANTHER" id="PTHR36091">
    <property type="entry name" value="ALTERED INHERITANCE OF MITOCHONDRIA PROTEIN 9, MITOCHONDRIAL"/>
    <property type="match status" value="1"/>
</dbReference>
<dbReference type="Proteomes" id="UP000383932">
    <property type="component" value="Unassembled WGS sequence"/>
</dbReference>
<dbReference type="InterPro" id="IPR011009">
    <property type="entry name" value="Kinase-like_dom_sf"/>
</dbReference>
<comment type="caution">
    <text evidence="1">The sequence shown here is derived from an EMBL/GenBank/DDBJ whole genome shotgun (WGS) entry which is preliminary data.</text>
</comment>
<dbReference type="PANTHER" id="PTHR36091:SF2">
    <property type="entry name" value="AMINOGLYCOSIDE PHOSPHOTRANSFERASE DOMAIN-CONTAINING PROTEIN"/>
    <property type="match status" value="1"/>
</dbReference>
<name>A0A5N5Q8V0_9AGAM</name>
<accession>A0A5N5Q8V0</accession>
<gene>
    <name evidence="1" type="ORF">CTheo_8452</name>
</gene>
<evidence type="ECO:0000313" key="2">
    <source>
        <dbReference type="Proteomes" id="UP000383932"/>
    </source>
</evidence>
<dbReference type="InterPro" id="IPR051035">
    <property type="entry name" value="Mito_inheritance_9"/>
</dbReference>
<dbReference type="Pfam" id="PF02958">
    <property type="entry name" value="EcKL"/>
    <property type="match status" value="1"/>
</dbReference>
<keyword evidence="2" id="KW-1185">Reference proteome</keyword>
<dbReference type="OrthoDB" id="2968323at2759"/>
<reference evidence="1 2" key="1">
    <citation type="journal article" date="2019" name="Fungal Biol. Biotechnol.">
        <title>Draft genome sequence of fastidious pathogen Ceratobasidium theobromae, which causes vascular-streak dieback in Theobroma cacao.</title>
        <authorList>
            <person name="Ali S.S."/>
            <person name="Asman A."/>
            <person name="Shao J."/>
            <person name="Firmansyah A.P."/>
            <person name="Susilo A.W."/>
            <person name="Rosmana A."/>
            <person name="McMahon P."/>
            <person name="Junaid M."/>
            <person name="Guest D."/>
            <person name="Kheng T.Y."/>
            <person name="Meinhardt L.W."/>
            <person name="Bailey B.A."/>
        </authorList>
    </citation>
    <scope>NUCLEOTIDE SEQUENCE [LARGE SCALE GENOMIC DNA]</scope>
    <source>
        <strain evidence="1 2">CT2</strain>
    </source>
</reference>
<dbReference type="SUPFAM" id="SSF56112">
    <property type="entry name" value="Protein kinase-like (PK-like)"/>
    <property type="match status" value="1"/>
</dbReference>
<dbReference type="EMBL" id="SSOP01000569">
    <property type="protein sequence ID" value="KAB5588104.1"/>
    <property type="molecule type" value="Genomic_DNA"/>
</dbReference>
<protein>
    <submittedName>
        <fullName evidence="1">Altered inheritance of mitochondria protein 9</fullName>
    </submittedName>
</protein>
<evidence type="ECO:0000313" key="1">
    <source>
        <dbReference type="EMBL" id="KAB5588104.1"/>
    </source>
</evidence>
<proteinExistence type="predicted"/>
<dbReference type="GO" id="GO:0005739">
    <property type="term" value="C:mitochondrion"/>
    <property type="evidence" value="ECO:0007669"/>
    <property type="project" value="TreeGrafter"/>
</dbReference>
<organism evidence="1 2">
    <name type="scientific">Ceratobasidium theobromae</name>
    <dbReference type="NCBI Taxonomy" id="1582974"/>
    <lineage>
        <taxon>Eukaryota</taxon>
        <taxon>Fungi</taxon>
        <taxon>Dikarya</taxon>
        <taxon>Basidiomycota</taxon>
        <taxon>Agaricomycotina</taxon>
        <taxon>Agaricomycetes</taxon>
        <taxon>Cantharellales</taxon>
        <taxon>Ceratobasidiaceae</taxon>
        <taxon>Ceratobasidium</taxon>
    </lineage>
</organism>
<dbReference type="AlphaFoldDB" id="A0A5N5Q8V0"/>